<evidence type="ECO:0000313" key="1">
    <source>
        <dbReference type="EMBL" id="BAU88308.1"/>
    </source>
</evidence>
<dbReference type="EMBL" id="AP017424">
    <property type="protein sequence ID" value="BAU88308.1"/>
    <property type="molecule type" value="Genomic_DNA"/>
</dbReference>
<dbReference type="RefSeq" id="WP_359885726.1">
    <property type="nucleotide sequence ID" value="NZ_JBEYHT010000138.1"/>
</dbReference>
<keyword evidence="2" id="KW-1185">Reference proteome</keyword>
<protein>
    <submittedName>
        <fullName evidence="1">Uncharacterized protein</fullName>
    </submittedName>
</protein>
<accession>A0A169PQU3</accession>
<dbReference type="Proteomes" id="UP000217676">
    <property type="component" value="Chromosome"/>
</dbReference>
<reference evidence="1 2" key="1">
    <citation type="journal article" date="2016" name="Genome Announc.">
        <title>Complete Genome Sequence of Thiostrepton-Producing Streptomyces laurentii ATCC 31255.</title>
        <authorList>
            <person name="Doi K."/>
            <person name="Fujino Y."/>
            <person name="Nagayoshi Y."/>
            <person name="Ohshima T."/>
            <person name="Ogata S."/>
        </authorList>
    </citation>
    <scope>NUCLEOTIDE SEQUENCE [LARGE SCALE GENOMIC DNA]</scope>
    <source>
        <strain evidence="1 2">ATCC 31255</strain>
    </source>
</reference>
<gene>
    <name evidence="1" type="ORF">SLA_7443</name>
</gene>
<organism evidence="1 2">
    <name type="scientific">Streptomyces laurentii</name>
    <dbReference type="NCBI Taxonomy" id="39478"/>
    <lineage>
        <taxon>Bacteria</taxon>
        <taxon>Bacillati</taxon>
        <taxon>Actinomycetota</taxon>
        <taxon>Actinomycetes</taxon>
        <taxon>Kitasatosporales</taxon>
        <taxon>Streptomycetaceae</taxon>
        <taxon>Streptomyces</taxon>
    </lineage>
</organism>
<name>A0A169PQU3_STRLU</name>
<proteinExistence type="predicted"/>
<dbReference type="AlphaFoldDB" id="A0A169PQU3"/>
<evidence type="ECO:0000313" key="2">
    <source>
        <dbReference type="Proteomes" id="UP000217676"/>
    </source>
</evidence>
<sequence length="202" mass="23157">MSLRRPKRHDADELRAKFVANREKVRSWAARWECPEVEWPAFLEVPSPWAITPQEHDRWLDRYAPFMNEYQWFLEARPVAGGVNELRASWEFGAGHEFERLTIRFRSVLDPNYLAEKLALGIRAAALKGWQDDDVHDLYDWLHEGVNECVGTSMVRGKYRVGFLLCEMTCAAVSRTEVITEARITLTDTSLDGASLNAGGET</sequence>
<dbReference type="KEGG" id="slau:SLA_7443"/>